<feature type="compositionally biased region" description="Basic and acidic residues" evidence="1">
    <location>
        <begin position="37"/>
        <end position="50"/>
    </location>
</feature>
<proteinExistence type="predicted"/>
<gene>
    <name evidence="2" type="ORF">DPMN_048220</name>
</gene>
<dbReference type="EMBL" id="JAIWYP010000011">
    <property type="protein sequence ID" value="KAH3741495.1"/>
    <property type="molecule type" value="Genomic_DNA"/>
</dbReference>
<keyword evidence="3" id="KW-1185">Reference proteome</keyword>
<evidence type="ECO:0000256" key="1">
    <source>
        <dbReference type="SAM" id="MobiDB-lite"/>
    </source>
</evidence>
<feature type="region of interest" description="Disordered" evidence="1">
    <location>
        <begin position="30"/>
        <end position="55"/>
    </location>
</feature>
<sequence length="94" mass="11130">MRKWSENKESYLKSLRSWWRKEDAIERVEQKLTSSSEHGEKKLTSMHEQMKQLQTMTPDESISLFENIMTNGNLKMHNVDLEFGNLLGKNRSDL</sequence>
<protein>
    <submittedName>
        <fullName evidence="2">Uncharacterized protein</fullName>
    </submittedName>
</protein>
<evidence type="ECO:0000313" key="3">
    <source>
        <dbReference type="Proteomes" id="UP000828390"/>
    </source>
</evidence>
<dbReference type="Proteomes" id="UP000828390">
    <property type="component" value="Unassembled WGS sequence"/>
</dbReference>
<evidence type="ECO:0000313" key="2">
    <source>
        <dbReference type="EMBL" id="KAH3741495.1"/>
    </source>
</evidence>
<comment type="caution">
    <text evidence="2">The sequence shown here is derived from an EMBL/GenBank/DDBJ whole genome shotgun (WGS) entry which is preliminary data.</text>
</comment>
<accession>A0A9D4DAD6</accession>
<organism evidence="2 3">
    <name type="scientific">Dreissena polymorpha</name>
    <name type="common">Zebra mussel</name>
    <name type="synonym">Mytilus polymorpha</name>
    <dbReference type="NCBI Taxonomy" id="45954"/>
    <lineage>
        <taxon>Eukaryota</taxon>
        <taxon>Metazoa</taxon>
        <taxon>Spiralia</taxon>
        <taxon>Lophotrochozoa</taxon>
        <taxon>Mollusca</taxon>
        <taxon>Bivalvia</taxon>
        <taxon>Autobranchia</taxon>
        <taxon>Heteroconchia</taxon>
        <taxon>Euheterodonta</taxon>
        <taxon>Imparidentia</taxon>
        <taxon>Neoheterodontei</taxon>
        <taxon>Myida</taxon>
        <taxon>Dreissenoidea</taxon>
        <taxon>Dreissenidae</taxon>
        <taxon>Dreissena</taxon>
    </lineage>
</organism>
<dbReference type="AlphaFoldDB" id="A0A9D4DAD6"/>
<reference evidence="2" key="2">
    <citation type="submission" date="2020-11" db="EMBL/GenBank/DDBJ databases">
        <authorList>
            <person name="McCartney M.A."/>
            <person name="Auch B."/>
            <person name="Kono T."/>
            <person name="Mallez S."/>
            <person name="Becker A."/>
            <person name="Gohl D.M."/>
            <person name="Silverstein K.A.T."/>
            <person name="Koren S."/>
            <person name="Bechman K.B."/>
            <person name="Herman A."/>
            <person name="Abrahante J.E."/>
            <person name="Garbe J."/>
        </authorList>
    </citation>
    <scope>NUCLEOTIDE SEQUENCE</scope>
    <source>
        <strain evidence="2">Duluth1</strain>
        <tissue evidence="2">Whole animal</tissue>
    </source>
</reference>
<name>A0A9D4DAD6_DREPO</name>
<reference evidence="2" key="1">
    <citation type="journal article" date="2019" name="bioRxiv">
        <title>The Genome of the Zebra Mussel, Dreissena polymorpha: A Resource for Invasive Species Research.</title>
        <authorList>
            <person name="McCartney M.A."/>
            <person name="Auch B."/>
            <person name="Kono T."/>
            <person name="Mallez S."/>
            <person name="Zhang Y."/>
            <person name="Obille A."/>
            <person name="Becker A."/>
            <person name="Abrahante J.E."/>
            <person name="Garbe J."/>
            <person name="Badalamenti J.P."/>
            <person name="Herman A."/>
            <person name="Mangelson H."/>
            <person name="Liachko I."/>
            <person name="Sullivan S."/>
            <person name="Sone E.D."/>
            <person name="Koren S."/>
            <person name="Silverstein K.A.T."/>
            <person name="Beckman K.B."/>
            <person name="Gohl D.M."/>
        </authorList>
    </citation>
    <scope>NUCLEOTIDE SEQUENCE</scope>
    <source>
        <strain evidence="2">Duluth1</strain>
        <tissue evidence="2">Whole animal</tissue>
    </source>
</reference>